<dbReference type="InterPro" id="IPR006089">
    <property type="entry name" value="Acyl-CoA_DH_CS"/>
</dbReference>
<dbReference type="Gene3D" id="2.40.110.10">
    <property type="entry name" value="Butyryl-CoA Dehydrogenase, subunit A, domain 2"/>
    <property type="match status" value="1"/>
</dbReference>
<evidence type="ECO:0000256" key="2">
    <source>
        <dbReference type="ARBA" id="ARBA00009347"/>
    </source>
</evidence>
<dbReference type="AlphaFoldDB" id="A0A445N062"/>
<evidence type="ECO:0000259" key="10">
    <source>
        <dbReference type="Pfam" id="PF02771"/>
    </source>
</evidence>
<dbReference type="Gene3D" id="1.10.540.10">
    <property type="entry name" value="Acyl-CoA dehydrogenase/oxidase, N-terminal domain"/>
    <property type="match status" value="1"/>
</dbReference>
<dbReference type="EC" id="1.3.8.1" evidence="11"/>
<dbReference type="PROSITE" id="PS00073">
    <property type="entry name" value="ACYL_COA_DH_2"/>
    <property type="match status" value="1"/>
</dbReference>
<name>A0A445N062_9BACT</name>
<evidence type="ECO:0000256" key="1">
    <source>
        <dbReference type="ARBA" id="ARBA00001974"/>
    </source>
</evidence>
<protein>
    <submittedName>
        <fullName evidence="11">Butyryl-CoA dehydrogenase</fullName>
        <ecNumber evidence="11">1.3.8.1</ecNumber>
    </submittedName>
</protein>
<dbReference type="InterPro" id="IPR046373">
    <property type="entry name" value="Acyl-CoA_Oxase/DH_mid-dom_sf"/>
</dbReference>
<dbReference type="Pfam" id="PF02771">
    <property type="entry name" value="Acyl-CoA_dh_N"/>
    <property type="match status" value="1"/>
</dbReference>
<dbReference type="GO" id="GO:0050660">
    <property type="term" value="F:flavin adenine dinucleotide binding"/>
    <property type="evidence" value="ECO:0007669"/>
    <property type="project" value="InterPro"/>
</dbReference>
<dbReference type="InterPro" id="IPR009100">
    <property type="entry name" value="AcylCoA_DH/oxidase_NM_dom_sf"/>
</dbReference>
<gene>
    <name evidence="11" type="ORF">PITCH_A420085</name>
</gene>
<dbReference type="InterPro" id="IPR006091">
    <property type="entry name" value="Acyl-CoA_Oxase/DH_mid-dom"/>
</dbReference>
<keyword evidence="6 7" id="KW-0560">Oxidoreductase</keyword>
<sequence>MAFSSRHRVIVMSSDYSLTNEQNMVRDTVRRMAQEKIAPLAAEVDDTGVFPTAITDQFKELGLFGLAFPESYGGSDMGILSSALVLEEIGRVCSSSAIVCAAPIITGRLILEYGGDDQKNSFLPRIVSGDLTATIALFETDAGSDPEKISAYAEKTGKQYIINGRKGLVDLADKAGLIIVFARAKNSGVNKGISAFLIEKDTASWAIERTVEKMGATAVHACDLAFEDCPVPEKGRLGEEGSGREIAVRASGLNCILTAARGLGIAQAALDYSLNYTQERVQFGRPISSFQGIQFMLADMATLVETGRCLVYKACAEVDRGQAEGYYLGAMAKCFVSDVAMKVSTDAIQLLGGYGYMKDHPVERMMRDAKLTQLAEGTNYTQHVLLAEGLFDL</sequence>
<evidence type="ECO:0000256" key="4">
    <source>
        <dbReference type="ARBA" id="ARBA00022630"/>
    </source>
</evidence>
<feature type="domain" description="Acyl-CoA oxidase/dehydrogenase middle" evidence="9">
    <location>
        <begin position="135"/>
        <end position="229"/>
    </location>
</feature>
<dbReference type="InterPro" id="IPR013786">
    <property type="entry name" value="AcylCoA_DH/ox_N"/>
</dbReference>
<comment type="subunit">
    <text evidence="3">Homotetramer.</text>
</comment>
<feature type="domain" description="Acyl-CoA dehydrogenase/oxidase C-terminal" evidence="8">
    <location>
        <begin position="242"/>
        <end position="390"/>
    </location>
</feature>
<organism evidence="11">
    <name type="scientific">uncultured Desulfobacterium sp</name>
    <dbReference type="NCBI Taxonomy" id="201089"/>
    <lineage>
        <taxon>Bacteria</taxon>
        <taxon>Pseudomonadati</taxon>
        <taxon>Thermodesulfobacteriota</taxon>
        <taxon>Desulfobacteria</taxon>
        <taxon>Desulfobacterales</taxon>
        <taxon>Desulfobacteriaceae</taxon>
        <taxon>Desulfobacterium</taxon>
        <taxon>environmental samples</taxon>
    </lineage>
</organism>
<dbReference type="GO" id="GO:0016937">
    <property type="term" value="F:short-chain fatty acyl-CoA dehydrogenase activity"/>
    <property type="evidence" value="ECO:0007669"/>
    <property type="project" value="UniProtKB-EC"/>
</dbReference>
<dbReference type="PIRSF" id="PIRSF016578">
    <property type="entry name" value="HsaA"/>
    <property type="match status" value="1"/>
</dbReference>
<dbReference type="PANTHER" id="PTHR43884">
    <property type="entry name" value="ACYL-COA DEHYDROGENASE"/>
    <property type="match status" value="1"/>
</dbReference>
<evidence type="ECO:0000313" key="11">
    <source>
        <dbReference type="EMBL" id="SPD75124.1"/>
    </source>
</evidence>
<evidence type="ECO:0000256" key="3">
    <source>
        <dbReference type="ARBA" id="ARBA00011881"/>
    </source>
</evidence>
<feature type="domain" description="Acyl-CoA dehydrogenase/oxidase N-terminal" evidence="10">
    <location>
        <begin position="19"/>
        <end position="130"/>
    </location>
</feature>
<proteinExistence type="inferred from homology"/>
<comment type="similarity">
    <text evidence="2 7">Belongs to the acyl-CoA dehydrogenase family.</text>
</comment>
<evidence type="ECO:0000256" key="5">
    <source>
        <dbReference type="ARBA" id="ARBA00022827"/>
    </source>
</evidence>
<reference evidence="11" key="1">
    <citation type="submission" date="2018-01" db="EMBL/GenBank/DDBJ databases">
        <authorList>
            <person name="Regsiter A."/>
            <person name="William W."/>
        </authorList>
    </citation>
    <scope>NUCLEOTIDE SEQUENCE</scope>
    <source>
        <strain evidence="11">TRIP AH-1</strain>
    </source>
</reference>
<evidence type="ECO:0000256" key="7">
    <source>
        <dbReference type="RuleBase" id="RU362125"/>
    </source>
</evidence>
<dbReference type="Gene3D" id="1.20.140.10">
    <property type="entry name" value="Butyryl-CoA Dehydrogenase, subunit A, domain 3"/>
    <property type="match status" value="1"/>
</dbReference>
<keyword evidence="5 7" id="KW-0274">FAD</keyword>
<dbReference type="InterPro" id="IPR009075">
    <property type="entry name" value="AcylCo_DH/oxidase_C"/>
</dbReference>
<dbReference type="Pfam" id="PF02770">
    <property type="entry name" value="Acyl-CoA_dh_M"/>
    <property type="match status" value="1"/>
</dbReference>
<dbReference type="Pfam" id="PF00441">
    <property type="entry name" value="Acyl-CoA_dh_1"/>
    <property type="match status" value="1"/>
</dbReference>
<comment type="cofactor">
    <cofactor evidence="1 7">
        <name>FAD</name>
        <dbReference type="ChEBI" id="CHEBI:57692"/>
    </cofactor>
</comment>
<accession>A0A445N062</accession>
<dbReference type="FunFam" id="1.10.540.10:FF:000002">
    <property type="entry name" value="Acyl-CoA dehydrogenase FadE19"/>
    <property type="match status" value="1"/>
</dbReference>
<dbReference type="InterPro" id="IPR036250">
    <property type="entry name" value="AcylCo_DH-like_C"/>
</dbReference>
<dbReference type="InterPro" id="IPR037069">
    <property type="entry name" value="AcylCoA_DH/ox_N_sf"/>
</dbReference>
<dbReference type="FunFam" id="1.20.140.10:FF:000004">
    <property type="entry name" value="Acyl-CoA dehydrogenase FadE25"/>
    <property type="match status" value="1"/>
</dbReference>
<keyword evidence="4 7" id="KW-0285">Flavoprotein</keyword>
<evidence type="ECO:0000259" key="8">
    <source>
        <dbReference type="Pfam" id="PF00441"/>
    </source>
</evidence>
<dbReference type="EMBL" id="OJIN01000184">
    <property type="protein sequence ID" value="SPD75124.1"/>
    <property type="molecule type" value="Genomic_DNA"/>
</dbReference>
<evidence type="ECO:0000256" key="6">
    <source>
        <dbReference type="ARBA" id="ARBA00023002"/>
    </source>
</evidence>
<evidence type="ECO:0000259" key="9">
    <source>
        <dbReference type="Pfam" id="PF02770"/>
    </source>
</evidence>
<dbReference type="PANTHER" id="PTHR43884:SF12">
    <property type="entry name" value="ISOVALERYL-COA DEHYDROGENASE, MITOCHONDRIAL-RELATED"/>
    <property type="match status" value="1"/>
</dbReference>
<dbReference type="SUPFAM" id="SSF56645">
    <property type="entry name" value="Acyl-CoA dehydrogenase NM domain-like"/>
    <property type="match status" value="1"/>
</dbReference>
<dbReference type="SUPFAM" id="SSF47203">
    <property type="entry name" value="Acyl-CoA dehydrogenase C-terminal domain-like"/>
    <property type="match status" value="1"/>
</dbReference>